<sequence length="327" mass="36013">MERAPFYEQIARGPEGGAAYWLTARDGVRIRFGHWPSPPQPRGTVFLLCGRTEYVEKYGPAAADFAARGYAMLAIDWRGQGLADRILPDAPEKGHVGGLQDYQWDLHAVIDAADELGLPQPYFLLGHSMGGAIGLRAIEHQNHRFAAAAFSAPMWGIKAPALLHPFRILLAQLLGDSFLAEAYPPGMNGTTYVYRDSFLTNRLTRDPEMWAWLIEQAAKHPELTLAGPTIHWVAESLLECEALASLPSPDLPCYCGLGAEEKIVHCPAVHDRMNRWPKGRLDLIPGAEHELMMEIPTTRARFYDGCAALFDAAGGLEARDKLTAESA</sequence>
<protein>
    <recommendedName>
        <fullName evidence="1">Serine aminopeptidase S33 domain-containing protein</fullName>
    </recommendedName>
</protein>
<dbReference type="STRING" id="1353537.TP2_08250"/>
<dbReference type="Proteomes" id="UP000027432">
    <property type="component" value="Unassembled WGS sequence"/>
</dbReference>
<dbReference type="RefSeq" id="WP_038077240.1">
    <property type="nucleotide sequence ID" value="NZ_AUND01000023.1"/>
</dbReference>
<reference evidence="2 3" key="1">
    <citation type="submission" date="2013-07" db="EMBL/GenBank/DDBJ databases">
        <title>Thioclava pacifica DSM 10166 Genome Sequencing.</title>
        <authorList>
            <person name="Lai Q."/>
            <person name="Shao Z."/>
        </authorList>
    </citation>
    <scope>NUCLEOTIDE SEQUENCE [LARGE SCALE GENOMIC DNA]</scope>
    <source>
        <strain evidence="2 3">DSM 10166</strain>
    </source>
</reference>
<organism evidence="2 3">
    <name type="scientific">Thioclava pacifica DSM 10166</name>
    <dbReference type="NCBI Taxonomy" id="1353537"/>
    <lineage>
        <taxon>Bacteria</taxon>
        <taxon>Pseudomonadati</taxon>
        <taxon>Pseudomonadota</taxon>
        <taxon>Alphaproteobacteria</taxon>
        <taxon>Rhodobacterales</taxon>
        <taxon>Paracoccaceae</taxon>
        <taxon>Thioclava</taxon>
    </lineage>
</organism>
<dbReference type="OrthoDB" id="9788260at2"/>
<accession>A0A074J606</accession>
<dbReference type="InterPro" id="IPR029058">
    <property type="entry name" value="AB_hydrolase_fold"/>
</dbReference>
<comment type="caution">
    <text evidence="2">The sequence shown here is derived from an EMBL/GenBank/DDBJ whole genome shotgun (WGS) entry which is preliminary data.</text>
</comment>
<name>A0A074J606_9RHOB</name>
<dbReference type="PANTHER" id="PTHR11614">
    <property type="entry name" value="PHOSPHOLIPASE-RELATED"/>
    <property type="match status" value="1"/>
</dbReference>
<dbReference type="EMBL" id="AUND01000023">
    <property type="protein sequence ID" value="KEO52921.1"/>
    <property type="molecule type" value="Genomic_DNA"/>
</dbReference>
<keyword evidence="3" id="KW-1185">Reference proteome</keyword>
<dbReference type="Gene3D" id="3.40.50.1820">
    <property type="entry name" value="alpha/beta hydrolase"/>
    <property type="match status" value="1"/>
</dbReference>
<dbReference type="Pfam" id="PF12146">
    <property type="entry name" value="Hydrolase_4"/>
    <property type="match status" value="1"/>
</dbReference>
<gene>
    <name evidence="2" type="ORF">TP2_08250</name>
</gene>
<evidence type="ECO:0000313" key="2">
    <source>
        <dbReference type="EMBL" id="KEO52921.1"/>
    </source>
</evidence>
<dbReference type="InterPro" id="IPR022742">
    <property type="entry name" value="Hydrolase_4"/>
</dbReference>
<evidence type="ECO:0000259" key="1">
    <source>
        <dbReference type="Pfam" id="PF12146"/>
    </source>
</evidence>
<dbReference type="SUPFAM" id="SSF53474">
    <property type="entry name" value="alpha/beta-Hydrolases"/>
    <property type="match status" value="1"/>
</dbReference>
<dbReference type="AlphaFoldDB" id="A0A074J606"/>
<proteinExistence type="predicted"/>
<dbReference type="InterPro" id="IPR051044">
    <property type="entry name" value="MAG_DAG_Lipase"/>
</dbReference>
<feature type="domain" description="Serine aminopeptidase S33" evidence="1">
    <location>
        <begin position="40"/>
        <end position="294"/>
    </location>
</feature>
<evidence type="ECO:0000313" key="3">
    <source>
        <dbReference type="Proteomes" id="UP000027432"/>
    </source>
</evidence>
<dbReference type="eggNOG" id="COG2267">
    <property type="taxonomic scope" value="Bacteria"/>
</dbReference>